<proteinExistence type="predicted"/>
<feature type="region of interest" description="Disordered" evidence="1">
    <location>
        <begin position="1"/>
        <end position="106"/>
    </location>
</feature>
<reference evidence="2 3" key="1">
    <citation type="submission" date="2017-12" db="EMBL/GenBank/DDBJ databases">
        <title>Comparative genomics of Botrytis spp.</title>
        <authorList>
            <person name="Valero-Jimenez C.A."/>
            <person name="Tapia P."/>
            <person name="Veloso J."/>
            <person name="Silva-Moreno E."/>
            <person name="Staats M."/>
            <person name="Valdes J.H."/>
            <person name="Van Kan J.A.L."/>
        </authorList>
    </citation>
    <scope>NUCLEOTIDE SEQUENCE [LARGE SCALE GENOMIC DNA]</scope>
    <source>
        <strain evidence="2 3">Be9601</strain>
    </source>
</reference>
<comment type="caution">
    <text evidence="2">The sequence shown here is derived from an EMBL/GenBank/DDBJ whole genome shotgun (WGS) entry which is preliminary data.</text>
</comment>
<evidence type="ECO:0000313" key="2">
    <source>
        <dbReference type="EMBL" id="TGO77818.1"/>
    </source>
</evidence>
<dbReference type="EMBL" id="PQXM01000090">
    <property type="protein sequence ID" value="TGO77818.1"/>
    <property type="molecule type" value="Genomic_DNA"/>
</dbReference>
<feature type="compositionally biased region" description="Low complexity" evidence="1">
    <location>
        <begin position="267"/>
        <end position="279"/>
    </location>
</feature>
<dbReference type="AlphaFoldDB" id="A0A4Z1JWD1"/>
<evidence type="ECO:0000313" key="3">
    <source>
        <dbReference type="Proteomes" id="UP000297229"/>
    </source>
</evidence>
<feature type="compositionally biased region" description="Basic and acidic residues" evidence="1">
    <location>
        <begin position="297"/>
        <end position="311"/>
    </location>
</feature>
<keyword evidence="3" id="KW-1185">Reference proteome</keyword>
<feature type="compositionally biased region" description="Low complexity" evidence="1">
    <location>
        <begin position="213"/>
        <end position="235"/>
    </location>
</feature>
<sequence>MTSPSPTVEAKAKVPATLSSSINPGAMSPIQKSTKIKLQLKNKQPALPTLSEDPPISTSSSETMSPIQKSTKIKLQLKNKQPALPALSEDTPISTSSSSGTISPIQKSTKIKLQLKNKQPALPALSEDTPIITSSSSGTISPIQKSTKIKLQLKNKQPVLPALSKDPPISASSSGTMSSTERSTEVENLLKKTASPRPFTSPPETQRVHDQPSLESSSKPTSSSSDLASSTINASPLPIAVDPEPIRSRWGRVLRQTEKAKQGNPENNAVAQNAVANVAGQKRKATKAATSSKKRVKFADTDNHESAETTRSHSATVAQRTRIGIGTRFPPLRSKDRVQAVLEASREAQRRAQMLVWQEEREAENRKLRTKMGNALQAWEALERQRELEAQQANIGAF</sequence>
<accession>A0A4Z1JWD1</accession>
<feature type="compositionally biased region" description="Basic residues" evidence="1">
    <location>
        <begin position="281"/>
        <end position="296"/>
    </location>
</feature>
<feature type="compositionally biased region" description="Low complexity" evidence="1">
    <location>
        <begin position="170"/>
        <end position="181"/>
    </location>
</feature>
<dbReference type="Proteomes" id="UP000297229">
    <property type="component" value="Unassembled WGS sequence"/>
</dbReference>
<name>A0A4Z1JWD1_9HELO</name>
<feature type="region of interest" description="Disordered" evidence="1">
    <location>
        <begin position="158"/>
        <end position="243"/>
    </location>
</feature>
<feature type="compositionally biased region" description="Low complexity" evidence="1">
    <location>
        <begin position="91"/>
        <end position="105"/>
    </location>
</feature>
<organism evidence="2 3">
    <name type="scientific">Botrytis elliptica</name>
    <dbReference type="NCBI Taxonomy" id="278938"/>
    <lineage>
        <taxon>Eukaryota</taxon>
        <taxon>Fungi</taxon>
        <taxon>Dikarya</taxon>
        <taxon>Ascomycota</taxon>
        <taxon>Pezizomycotina</taxon>
        <taxon>Leotiomycetes</taxon>
        <taxon>Helotiales</taxon>
        <taxon>Sclerotiniaceae</taxon>
        <taxon>Botrytis</taxon>
    </lineage>
</organism>
<protein>
    <submittedName>
        <fullName evidence="2">Uncharacterized protein</fullName>
    </submittedName>
</protein>
<feature type="region of interest" description="Disordered" evidence="1">
    <location>
        <begin position="257"/>
        <end position="318"/>
    </location>
</feature>
<gene>
    <name evidence="2" type="ORF">BELL_0090g00200</name>
</gene>
<evidence type="ECO:0000256" key="1">
    <source>
        <dbReference type="SAM" id="MobiDB-lite"/>
    </source>
</evidence>
<feature type="compositionally biased region" description="Polar residues" evidence="1">
    <location>
        <begin position="56"/>
        <end position="70"/>
    </location>
</feature>